<sequence length="311" mass="31963">MPTSTLSQYAINNVGPLTTVFTAPESCVTPPPDLHLAFSQTGVSEANFTNPFWRKTCGPALYGDCYPSGSQIDAAWASASEKGFSDFYTIDYFSPASACPDAYTTVGLAVKGANGGVESSGAFVPPVVTGPAFIPHGPMYNPPLNLLMEALEEGETAVMCCPASYSHGINGDCYSRVPDSAYGEKTACEAHQATGGYTLITRTFTYNDTAYTGGIYSYTAASQSYSTSTRTLEPLISNLYAVAWRPGVTMVHKADETGAAGTTAASGTAASTESLPSAASGSRSVASGGVGLMAAVWGLAALAGAALAVSF</sequence>
<accession>A0A4R8QKI2</accession>
<evidence type="ECO:0000313" key="3">
    <source>
        <dbReference type="Proteomes" id="UP000295083"/>
    </source>
</evidence>
<dbReference type="EMBL" id="QAPG01000010">
    <property type="protein sequence ID" value="TDZ39481.1"/>
    <property type="molecule type" value="Genomic_DNA"/>
</dbReference>
<dbReference type="AlphaFoldDB" id="A0A4R8QKI2"/>
<evidence type="ECO:0000313" key="2">
    <source>
        <dbReference type="EMBL" id="TDZ39481.1"/>
    </source>
</evidence>
<keyword evidence="1" id="KW-1133">Transmembrane helix</keyword>
<keyword evidence="1" id="KW-0812">Transmembrane</keyword>
<comment type="caution">
    <text evidence="2">The sequence shown here is derived from an EMBL/GenBank/DDBJ whole genome shotgun (WGS) entry which is preliminary data.</text>
</comment>
<dbReference type="Proteomes" id="UP000295083">
    <property type="component" value="Unassembled WGS sequence"/>
</dbReference>
<reference evidence="2 3" key="1">
    <citation type="submission" date="2018-11" db="EMBL/GenBank/DDBJ databases">
        <title>Genome sequence and assembly of Colletotrichum spinosum.</title>
        <authorList>
            <person name="Gan P."/>
            <person name="Shirasu K."/>
        </authorList>
    </citation>
    <scope>NUCLEOTIDE SEQUENCE [LARGE SCALE GENOMIC DNA]</scope>
    <source>
        <strain evidence="2 3">CBS 515.97</strain>
    </source>
</reference>
<name>A0A4R8QKI2_9PEZI</name>
<keyword evidence="3" id="KW-1185">Reference proteome</keyword>
<feature type="transmembrane region" description="Helical" evidence="1">
    <location>
        <begin position="285"/>
        <end position="309"/>
    </location>
</feature>
<gene>
    <name evidence="2" type="ORF">C8035_v003273</name>
</gene>
<organism evidence="2 3">
    <name type="scientific">Colletotrichum spinosum</name>
    <dbReference type="NCBI Taxonomy" id="1347390"/>
    <lineage>
        <taxon>Eukaryota</taxon>
        <taxon>Fungi</taxon>
        <taxon>Dikarya</taxon>
        <taxon>Ascomycota</taxon>
        <taxon>Pezizomycotina</taxon>
        <taxon>Sordariomycetes</taxon>
        <taxon>Hypocreomycetidae</taxon>
        <taxon>Glomerellales</taxon>
        <taxon>Glomerellaceae</taxon>
        <taxon>Colletotrichum</taxon>
        <taxon>Colletotrichum orbiculare species complex</taxon>
    </lineage>
</organism>
<protein>
    <submittedName>
        <fullName evidence="2">Uncharacterized protein</fullName>
    </submittedName>
</protein>
<keyword evidence="1" id="KW-0472">Membrane</keyword>
<proteinExistence type="predicted"/>
<evidence type="ECO:0000256" key="1">
    <source>
        <dbReference type="SAM" id="Phobius"/>
    </source>
</evidence>